<feature type="domain" description="Tox-MPTase3" evidence="1">
    <location>
        <begin position="119"/>
        <end position="232"/>
    </location>
</feature>
<dbReference type="STRING" id="1302687.SAMN05444267_10921"/>
<dbReference type="InterPro" id="IPR028913">
    <property type="entry name" value="Tox-MPTase3_dom"/>
</dbReference>
<accession>A0A1M7L9N1</accession>
<name>A0A1M7L9N1_9FLAO</name>
<dbReference type="AlphaFoldDB" id="A0A1M7L9N1"/>
<dbReference type="Pfam" id="PF15639">
    <property type="entry name" value="Tox-MPTase3"/>
    <property type="match status" value="1"/>
</dbReference>
<sequence length="297" mass="34261">YWKPGEIVETNNYYPFGLLHNYALTTQNAYQYKYNGKELQENGMYDYGARMYMPDLGRWGVVDPLAEKYRRWSPYNYAVNSPVRFIDPDGRFIIDPKATKEERAIIQRAINFAKSLIQDKKVLRSMMKWGQMSHSSILNDLTDGKGPVLNIKDLSGLQAFASYKGNSKGSGEFNLNSGTIDMANKLSGEDQSDLIFLIAVSILHEDVHRGDDVYGIDNPEEEGEKFEEEAFGESIQRNNSGDNRTKFNVGFQKILSDKFFEKNKDMLNKMRGYEEKKEKDNTNVKKKEYENIIKIKK</sequence>
<evidence type="ECO:0000313" key="3">
    <source>
        <dbReference type="Proteomes" id="UP000184364"/>
    </source>
</evidence>
<gene>
    <name evidence="2" type="ORF">SAMN05444267_10921</name>
</gene>
<dbReference type="InterPro" id="IPR050708">
    <property type="entry name" value="T6SS_VgrG/RHS"/>
</dbReference>
<protein>
    <submittedName>
        <fullName evidence="2">RHS repeat-associated core domain-containing protein</fullName>
    </submittedName>
</protein>
<dbReference type="NCBIfam" id="TIGR03696">
    <property type="entry name" value="Rhs_assc_core"/>
    <property type="match status" value="1"/>
</dbReference>
<reference evidence="3" key="1">
    <citation type="submission" date="2016-11" db="EMBL/GenBank/DDBJ databases">
        <authorList>
            <person name="Varghese N."/>
            <person name="Submissions S."/>
        </authorList>
    </citation>
    <scope>NUCLEOTIDE SEQUENCE [LARGE SCALE GENOMIC DNA]</scope>
    <source>
        <strain evidence="3">DSM 26899</strain>
    </source>
</reference>
<organism evidence="2 3">
    <name type="scientific">Chryseobacterium polytrichastri</name>
    <dbReference type="NCBI Taxonomy" id="1302687"/>
    <lineage>
        <taxon>Bacteria</taxon>
        <taxon>Pseudomonadati</taxon>
        <taxon>Bacteroidota</taxon>
        <taxon>Flavobacteriia</taxon>
        <taxon>Flavobacteriales</taxon>
        <taxon>Weeksellaceae</taxon>
        <taxon>Chryseobacterium group</taxon>
        <taxon>Chryseobacterium</taxon>
    </lineage>
</organism>
<dbReference type="PANTHER" id="PTHR32305:SF15">
    <property type="entry name" value="PROTEIN RHSA-RELATED"/>
    <property type="match status" value="1"/>
</dbReference>
<dbReference type="PANTHER" id="PTHR32305">
    <property type="match status" value="1"/>
</dbReference>
<feature type="non-terminal residue" evidence="2">
    <location>
        <position position="1"/>
    </location>
</feature>
<keyword evidence="3" id="KW-1185">Reference proteome</keyword>
<dbReference type="RefSeq" id="WP_317043918.1">
    <property type="nucleotide sequence ID" value="NZ_FRAV01000092.1"/>
</dbReference>
<dbReference type="EMBL" id="FRAV01000092">
    <property type="protein sequence ID" value="SHM74818.1"/>
    <property type="molecule type" value="Genomic_DNA"/>
</dbReference>
<evidence type="ECO:0000313" key="2">
    <source>
        <dbReference type="EMBL" id="SHM74818.1"/>
    </source>
</evidence>
<evidence type="ECO:0000259" key="1">
    <source>
        <dbReference type="Pfam" id="PF15639"/>
    </source>
</evidence>
<proteinExistence type="predicted"/>
<dbReference type="InterPro" id="IPR022385">
    <property type="entry name" value="Rhs_assc_core"/>
</dbReference>
<dbReference type="Gene3D" id="2.180.10.10">
    <property type="entry name" value="RHS repeat-associated core"/>
    <property type="match status" value="1"/>
</dbReference>
<dbReference type="Proteomes" id="UP000184364">
    <property type="component" value="Unassembled WGS sequence"/>
</dbReference>